<feature type="region of interest" description="Disordered" evidence="1">
    <location>
        <begin position="1"/>
        <end position="83"/>
    </location>
</feature>
<dbReference type="RefSeq" id="WP_307157788.1">
    <property type="nucleotide sequence ID" value="NZ_JAUSWH010000005.1"/>
</dbReference>
<organism evidence="2 3">
    <name type="scientific">Rhizobium paknamense</name>
    <dbReference type="NCBI Taxonomy" id="1206817"/>
    <lineage>
        <taxon>Bacteria</taxon>
        <taxon>Pseudomonadati</taxon>
        <taxon>Pseudomonadota</taxon>
        <taxon>Alphaproteobacteria</taxon>
        <taxon>Hyphomicrobiales</taxon>
        <taxon>Rhizobiaceae</taxon>
        <taxon>Rhizobium/Agrobacterium group</taxon>
        <taxon>Rhizobium</taxon>
    </lineage>
</organism>
<evidence type="ECO:0000313" key="2">
    <source>
        <dbReference type="EMBL" id="MDQ0455589.1"/>
    </source>
</evidence>
<proteinExistence type="predicted"/>
<feature type="compositionally biased region" description="Basic and acidic residues" evidence="1">
    <location>
        <begin position="29"/>
        <end position="46"/>
    </location>
</feature>
<name>A0ABU0IEE3_9HYPH</name>
<evidence type="ECO:0000313" key="3">
    <source>
        <dbReference type="Proteomes" id="UP001235269"/>
    </source>
</evidence>
<evidence type="ECO:0000256" key="1">
    <source>
        <dbReference type="SAM" id="MobiDB-lite"/>
    </source>
</evidence>
<comment type="caution">
    <text evidence="2">The sequence shown here is derived from an EMBL/GenBank/DDBJ whole genome shotgun (WGS) entry which is preliminary data.</text>
</comment>
<dbReference type="EMBL" id="JAUSWH010000005">
    <property type="protein sequence ID" value="MDQ0455589.1"/>
    <property type="molecule type" value="Genomic_DNA"/>
</dbReference>
<keyword evidence="3" id="KW-1185">Reference proteome</keyword>
<protein>
    <submittedName>
        <fullName evidence="2">Uncharacterized protein</fullName>
    </submittedName>
</protein>
<reference evidence="2 3" key="1">
    <citation type="submission" date="2023-07" db="EMBL/GenBank/DDBJ databases">
        <title>Genomic Encyclopedia of Type Strains, Phase IV (KMG-IV): sequencing the most valuable type-strain genomes for metagenomic binning, comparative biology and taxonomic classification.</title>
        <authorList>
            <person name="Goeker M."/>
        </authorList>
    </citation>
    <scope>NUCLEOTIDE SEQUENCE [LARGE SCALE GENOMIC DNA]</scope>
    <source>
        <strain evidence="2 3">DSM 100301</strain>
    </source>
</reference>
<sequence length="83" mass="9263">MHSDKQRGPNLNEGRNSEPPTTSLPDSDEVLKTGRREEIDPDERAKLAALREAQRAHGDVFLVKSDLEDEDQRSAAPGTREQP</sequence>
<dbReference type="Proteomes" id="UP001235269">
    <property type="component" value="Unassembled WGS sequence"/>
</dbReference>
<accession>A0ABU0IEE3</accession>
<gene>
    <name evidence="2" type="ORF">QO005_001929</name>
</gene>